<dbReference type="GO" id="GO:0046872">
    <property type="term" value="F:metal ion binding"/>
    <property type="evidence" value="ECO:0007669"/>
    <property type="project" value="UniProtKB-KW"/>
</dbReference>
<dbReference type="OrthoDB" id="9808312at2"/>
<dbReference type="HOGENOM" id="CLU_089635_1_0_0"/>
<dbReference type="RefSeq" id="WP_014787148.1">
    <property type="nucleotide sequence ID" value="NC_018014.1"/>
</dbReference>
<gene>
    <name evidence="6" type="ordered locus">Terro_3676</name>
</gene>
<dbReference type="InterPro" id="IPR036909">
    <property type="entry name" value="Cyt_c-like_dom_sf"/>
</dbReference>
<dbReference type="Pfam" id="PF13442">
    <property type="entry name" value="Cytochrome_CBB3"/>
    <property type="match status" value="1"/>
</dbReference>
<dbReference type="GO" id="GO:0009055">
    <property type="term" value="F:electron transfer activity"/>
    <property type="evidence" value="ECO:0007669"/>
    <property type="project" value="InterPro"/>
</dbReference>
<proteinExistence type="predicted"/>
<dbReference type="InterPro" id="IPR009056">
    <property type="entry name" value="Cyt_c-like_dom"/>
</dbReference>
<evidence type="ECO:0000259" key="5">
    <source>
        <dbReference type="PROSITE" id="PS51007"/>
    </source>
</evidence>
<evidence type="ECO:0000256" key="3">
    <source>
        <dbReference type="ARBA" id="ARBA00023004"/>
    </source>
</evidence>
<dbReference type="Proteomes" id="UP000006056">
    <property type="component" value="Chromosome"/>
</dbReference>
<evidence type="ECO:0000313" key="7">
    <source>
        <dbReference type="Proteomes" id="UP000006056"/>
    </source>
</evidence>
<evidence type="ECO:0000313" key="6">
    <source>
        <dbReference type="EMBL" id="AFL89887.1"/>
    </source>
</evidence>
<keyword evidence="7" id="KW-1185">Reference proteome</keyword>
<dbReference type="Gene3D" id="1.10.760.10">
    <property type="entry name" value="Cytochrome c-like domain"/>
    <property type="match status" value="1"/>
</dbReference>
<dbReference type="EMBL" id="CP003379">
    <property type="protein sequence ID" value="AFL89887.1"/>
    <property type="molecule type" value="Genomic_DNA"/>
</dbReference>
<organism evidence="6 7">
    <name type="scientific">Terriglobus roseus (strain DSM 18391 / NRRL B-41598 / KBS 63)</name>
    <dbReference type="NCBI Taxonomy" id="926566"/>
    <lineage>
        <taxon>Bacteria</taxon>
        <taxon>Pseudomonadati</taxon>
        <taxon>Acidobacteriota</taxon>
        <taxon>Terriglobia</taxon>
        <taxon>Terriglobales</taxon>
        <taxon>Acidobacteriaceae</taxon>
        <taxon>Terriglobus</taxon>
    </lineage>
</organism>
<dbReference type="eggNOG" id="COG2010">
    <property type="taxonomic scope" value="Bacteria"/>
</dbReference>
<evidence type="ECO:0000256" key="1">
    <source>
        <dbReference type="ARBA" id="ARBA00022617"/>
    </source>
</evidence>
<dbReference type="GO" id="GO:0020037">
    <property type="term" value="F:heme binding"/>
    <property type="evidence" value="ECO:0007669"/>
    <property type="project" value="InterPro"/>
</dbReference>
<protein>
    <recommendedName>
        <fullName evidence="5">Cytochrome c domain-containing protein</fullName>
    </recommendedName>
</protein>
<feature type="domain" description="Cytochrome c" evidence="5">
    <location>
        <begin position="70"/>
        <end position="163"/>
    </location>
</feature>
<evidence type="ECO:0000256" key="2">
    <source>
        <dbReference type="ARBA" id="ARBA00022723"/>
    </source>
</evidence>
<evidence type="ECO:0000256" key="4">
    <source>
        <dbReference type="PROSITE-ProRule" id="PRU00433"/>
    </source>
</evidence>
<sequence length="179" mass="19448">MKKSSIAILFLLLGMLCLPVYGWLYLNYGHPPVAVADPSFPMEAQIVHKPLSHRISKEMPAASPVPIHEETLTAGAGVYMKQCAFCHGVPGATSKVGEQMFPDAPQLWEKHRGGAVVGVSDDPVGATYWRVKNGIRLTGMPSYVKVLSDTEMWEVSNLLSVANKPMSADVQKILTQTGN</sequence>
<reference evidence="6 7" key="1">
    <citation type="submission" date="2012-06" db="EMBL/GenBank/DDBJ databases">
        <title>Complete genome of Terriglobus roseus DSM 18391.</title>
        <authorList>
            <consortium name="US DOE Joint Genome Institute (JGI-PGF)"/>
            <person name="Lucas S."/>
            <person name="Copeland A."/>
            <person name="Lapidus A."/>
            <person name="Glavina del Rio T."/>
            <person name="Dalin E."/>
            <person name="Tice H."/>
            <person name="Bruce D."/>
            <person name="Goodwin L."/>
            <person name="Pitluck S."/>
            <person name="Peters L."/>
            <person name="Mikhailova N."/>
            <person name="Munk A.C.C."/>
            <person name="Kyrpides N."/>
            <person name="Mavromatis K."/>
            <person name="Ivanova N."/>
            <person name="Brettin T."/>
            <person name="Detter J.C."/>
            <person name="Han C."/>
            <person name="Larimer F."/>
            <person name="Land M."/>
            <person name="Hauser L."/>
            <person name="Markowitz V."/>
            <person name="Cheng J.-F."/>
            <person name="Hugenholtz P."/>
            <person name="Woyke T."/>
            <person name="Wu D."/>
            <person name="Brambilla E."/>
            <person name="Klenk H.-P."/>
            <person name="Eisen J.A."/>
        </authorList>
    </citation>
    <scope>NUCLEOTIDE SEQUENCE [LARGE SCALE GENOMIC DNA]</scope>
    <source>
        <strain evidence="7">DSM 18391 / NRRL B-41598 / KBS 63</strain>
    </source>
</reference>
<name>I3ZKW9_TERRK</name>
<dbReference type="SUPFAM" id="SSF46626">
    <property type="entry name" value="Cytochrome c"/>
    <property type="match status" value="1"/>
</dbReference>
<dbReference type="AlphaFoldDB" id="I3ZKW9"/>
<keyword evidence="1 4" id="KW-0349">Heme</keyword>
<keyword evidence="3 4" id="KW-0408">Iron</keyword>
<keyword evidence="2 4" id="KW-0479">Metal-binding</keyword>
<dbReference type="PROSITE" id="PS51007">
    <property type="entry name" value="CYTC"/>
    <property type="match status" value="1"/>
</dbReference>
<dbReference type="KEGG" id="trs:Terro_3676"/>
<accession>I3ZKW9</accession>
<dbReference type="STRING" id="926566.Terro_3676"/>